<dbReference type="AlphaFoldDB" id="A0A392TUI0"/>
<dbReference type="EMBL" id="LXQA010662173">
    <property type="protein sequence ID" value="MCI64732.1"/>
    <property type="molecule type" value="Genomic_DNA"/>
</dbReference>
<accession>A0A392TUI0</accession>
<name>A0A392TUI0_9FABA</name>
<protein>
    <submittedName>
        <fullName evidence="1">Uncharacterized protein</fullName>
    </submittedName>
</protein>
<evidence type="ECO:0000313" key="2">
    <source>
        <dbReference type="Proteomes" id="UP000265520"/>
    </source>
</evidence>
<dbReference type="Proteomes" id="UP000265520">
    <property type="component" value="Unassembled WGS sequence"/>
</dbReference>
<keyword evidence="2" id="KW-1185">Reference proteome</keyword>
<comment type="caution">
    <text evidence="1">The sequence shown here is derived from an EMBL/GenBank/DDBJ whole genome shotgun (WGS) entry which is preliminary data.</text>
</comment>
<feature type="non-terminal residue" evidence="1">
    <location>
        <position position="55"/>
    </location>
</feature>
<proteinExistence type="predicted"/>
<reference evidence="1 2" key="1">
    <citation type="journal article" date="2018" name="Front. Plant Sci.">
        <title>Red Clover (Trifolium pratense) and Zigzag Clover (T. medium) - A Picture of Genomic Similarities and Differences.</title>
        <authorList>
            <person name="Dluhosova J."/>
            <person name="Istvanek J."/>
            <person name="Nedelnik J."/>
            <person name="Repkova J."/>
        </authorList>
    </citation>
    <scope>NUCLEOTIDE SEQUENCE [LARGE SCALE GENOMIC DNA]</scope>
    <source>
        <strain evidence="2">cv. 10/8</strain>
        <tissue evidence="1">Leaf</tissue>
    </source>
</reference>
<evidence type="ECO:0000313" key="1">
    <source>
        <dbReference type="EMBL" id="MCI64732.1"/>
    </source>
</evidence>
<sequence length="55" mass="6079">MEFDGDAERLINKEKTPINHLLESTSQGLLGFIPYVKSLHDNGCQDAYPVDVAST</sequence>
<organism evidence="1 2">
    <name type="scientific">Trifolium medium</name>
    <dbReference type="NCBI Taxonomy" id="97028"/>
    <lineage>
        <taxon>Eukaryota</taxon>
        <taxon>Viridiplantae</taxon>
        <taxon>Streptophyta</taxon>
        <taxon>Embryophyta</taxon>
        <taxon>Tracheophyta</taxon>
        <taxon>Spermatophyta</taxon>
        <taxon>Magnoliopsida</taxon>
        <taxon>eudicotyledons</taxon>
        <taxon>Gunneridae</taxon>
        <taxon>Pentapetalae</taxon>
        <taxon>rosids</taxon>
        <taxon>fabids</taxon>
        <taxon>Fabales</taxon>
        <taxon>Fabaceae</taxon>
        <taxon>Papilionoideae</taxon>
        <taxon>50 kb inversion clade</taxon>
        <taxon>NPAAA clade</taxon>
        <taxon>Hologalegina</taxon>
        <taxon>IRL clade</taxon>
        <taxon>Trifolieae</taxon>
        <taxon>Trifolium</taxon>
    </lineage>
</organism>